<evidence type="ECO:0000256" key="1">
    <source>
        <dbReference type="ARBA" id="ARBA00006739"/>
    </source>
</evidence>
<comment type="similarity">
    <text evidence="1">Belongs to the glycosyltransferase 2 family.</text>
</comment>
<dbReference type="EMBL" id="MFJG01000030">
    <property type="protein sequence ID" value="OGG05719.1"/>
    <property type="molecule type" value="Genomic_DNA"/>
</dbReference>
<feature type="transmembrane region" description="Helical" evidence="4">
    <location>
        <begin position="392"/>
        <end position="413"/>
    </location>
</feature>
<feature type="transmembrane region" description="Helical" evidence="4">
    <location>
        <begin position="425"/>
        <end position="444"/>
    </location>
</feature>
<feature type="transmembrane region" description="Helical" evidence="4">
    <location>
        <begin position="819"/>
        <end position="840"/>
    </location>
</feature>
<feature type="transmembrane region" description="Helical" evidence="4">
    <location>
        <begin position="910"/>
        <end position="930"/>
    </location>
</feature>
<feature type="transmembrane region" description="Helical" evidence="4">
    <location>
        <begin position="672"/>
        <end position="694"/>
    </location>
</feature>
<comment type="caution">
    <text evidence="5">The sequence shown here is derived from an EMBL/GenBank/DDBJ whole genome shotgun (WGS) entry which is preliminary data.</text>
</comment>
<feature type="transmembrane region" description="Helical" evidence="4">
    <location>
        <begin position="741"/>
        <end position="765"/>
    </location>
</feature>
<keyword evidence="4" id="KW-0812">Transmembrane</keyword>
<evidence type="ECO:0000256" key="2">
    <source>
        <dbReference type="ARBA" id="ARBA00022676"/>
    </source>
</evidence>
<feature type="transmembrane region" description="Helical" evidence="4">
    <location>
        <begin position="456"/>
        <end position="482"/>
    </location>
</feature>
<reference evidence="5 6" key="1">
    <citation type="journal article" date="2016" name="Nat. Commun.">
        <title>Thousands of microbial genomes shed light on interconnected biogeochemical processes in an aquifer system.</title>
        <authorList>
            <person name="Anantharaman K."/>
            <person name="Brown C.T."/>
            <person name="Hug L.A."/>
            <person name="Sharon I."/>
            <person name="Castelle C.J."/>
            <person name="Probst A.J."/>
            <person name="Thomas B.C."/>
            <person name="Singh A."/>
            <person name="Wilkins M.J."/>
            <person name="Karaoz U."/>
            <person name="Brodie E.L."/>
            <person name="Williams K.H."/>
            <person name="Hubbard S.S."/>
            <person name="Banfield J.F."/>
        </authorList>
    </citation>
    <scope>NUCLEOTIDE SEQUENCE [LARGE SCALE GENOMIC DNA]</scope>
</reference>
<evidence type="ECO:0000313" key="5">
    <source>
        <dbReference type="EMBL" id="OGG05719.1"/>
    </source>
</evidence>
<dbReference type="AlphaFoldDB" id="A0A1F5YZT9"/>
<feature type="non-terminal residue" evidence="5">
    <location>
        <position position="1001"/>
    </location>
</feature>
<keyword evidence="2" id="KW-0328">Glycosyltransferase</keyword>
<accession>A0A1F5YZT9</accession>
<dbReference type="SUPFAM" id="SSF53448">
    <property type="entry name" value="Nucleotide-diphospho-sugar transferases"/>
    <property type="match status" value="1"/>
</dbReference>
<feature type="transmembrane region" description="Helical" evidence="4">
    <location>
        <begin position="852"/>
        <end position="870"/>
    </location>
</feature>
<feature type="transmembrane region" description="Helical" evidence="4">
    <location>
        <begin position="882"/>
        <end position="903"/>
    </location>
</feature>
<evidence type="ECO:0000313" key="6">
    <source>
        <dbReference type="Proteomes" id="UP000178681"/>
    </source>
</evidence>
<keyword evidence="3" id="KW-0808">Transferase</keyword>
<name>A0A1F5YZT9_9BACT</name>
<evidence type="ECO:0000256" key="3">
    <source>
        <dbReference type="ARBA" id="ARBA00022679"/>
    </source>
</evidence>
<dbReference type="CDD" id="cd06427">
    <property type="entry name" value="CESA_like_2"/>
    <property type="match status" value="1"/>
</dbReference>
<feature type="transmembrane region" description="Helical" evidence="4">
    <location>
        <begin position="777"/>
        <end position="799"/>
    </location>
</feature>
<feature type="transmembrane region" description="Helical" evidence="4">
    <location>
        <begin position="526"/>
        <end position="549"/>
    </location>
</feature>
<dbReference type="InterPro" id="IPR029044">
    <property type="entry name" value="Nucleotide-diphossugar_trans"/>
</dbReference>
<feature type="transmembrane region" description="Helical" evidence="4">
    <location>
        <begin position="80"/>
        <end position="103"/>
    </location>
</feature>
<dbReference type="Pfam" id="PF13641">
    <property type="entry name" value="Glyco_tranf_2_3"/>
    <property type="match status" value="1"/>
</dbReference>
<organism evidence="5 6">
    <name type="scientific">Candidatus Gottesmanbacteria bacterium RIFCSPHIGHO2_01_FULL_42_12</name>
    <dbReference type="NCBI Taxonomy" id="1798377"/>
    <lineage>
        <taxon>Bacteria</taxon>
        <taxon>Candidatus Gottesmaniibacteriota</taxon>
    </lineage>
</organism>
<feature type="transmembrane region" description="Helical" evidence="4">
    <location>
        <begin position="701"/>
        <end position="721"/>
    </location>
</feature>
<feature type="transmembrane region" description="Helical" evidence="4">
    <location>
        <begin position="646"/>
        <end position="666"/>
    </location>
</feature>
<dbReference type="Gene3D" id="3.90.550.10">
    <property type="entry name" value="Spore Coat Polysaccharide Biosynthesis Protein SpsA, Chain A"/>
    <property type="match status" value="1"/>
</dbReference>
<dbReference type="GO" id="GO:0016757">
    <property type="term" value="F:glycosyltransferase activity"/>
    <property type="evidence" value="ECO:0007669"/>
    <property type="project" value="UniProtKB-KW"/>
</dbReference>
<proteinExistence type="inferred from homology"/>
<dbReference type="Proteomes" id="UP000178681">
    <property type="component" value="Unassembled WGS sequence"/>
</dbReference>
<keyword evidence="4" id="KW-1133">Transmembrane helix</keyword>
<evidence type="ECO:0000256" key="4">
    <source>
        <dbReference type="SAM" id="Phobius"/>
    </source>
</evidence>
<protein>
    <submittedName>
        <fullName evidence="5">Uncharacterized protein</fullName>
    </submittedName>
</protein>
<feature type="transmembrane region" description="Helical" evidence="4">
    <location>
        <begin position="616"/>
        <end position="634"/>
    </location>
</feature>
<dbReference type="PANTHER" id="PTHR43630">
    <property type="entry name" value="POLY-BETA-1,6-N-ACETYL-D-GLUCOSAMINE SYNTHASE"/>
    <property type="match status" value="1"/>
</dbReference>
<feature type="transmembrane region" description="Helical" evidence="4">
    <location>
        <begin position="53"/>
        <end position="74"/>
    </location>
</feature>
<feature type="transmembrane region" description="Helical" evidence="4">
    <location>
        <begin position="561"/>
        <end position="581"/>
    </location>
</feature>
<gene>
    <name evidence="5" type="ORF">A2872_04735</name>
</gene>
<sequence>MTNFKFFNHFFASPERIPAKTKTSMIGAGIVHKNKNYITHTTLEHSLLALKTFSFWQTLLLGSFVLALVIGVIINLPLTLTLLIGILTVFYFLDVVFTFFVVLKSLDLPPEIDFDMDELQKIDDKDLPTYSILCPLYKEASVLPQFVENIKKLKYPIEKLEVLLLLEENDEETIDLAKNLNLPSFFKIVIVPDSLPKTKPKACNYGLNLAKGKYVVIYDAEDQPDIWQLKKAYLAFKKLPEQTACLQAKLNYYNPHHNLLTRLFTAEYSLWFDIVLPGFQSINTAIPLGGTSNHFKLTILKKLKGWDPFNVTEDADLGIRLFKFGYKTAIIDSTTLEEANSKIRNWLRQRSRWIKGYFQTYLVHMRNPVSFVREHKGHAFIFQLVIGARTTFMLINPILWAMTILYFAAYQIVGPAIEALYPAPVFYMAVSALVFGNFIYLYNYMIGCAKRGHWPVVKYVFLIPFYWLAVSVAAGVAAIQLFTKPHYWEKTVHGFHLEKLNAAQSKKRVFNLDFWPLNWVIDKTKYILEPIVAGGSILLIVSSFIGNIFDFMYNAYLGRVLIVDDFGLITLVGTFLFIARIPMSALSRAVTYKSAYYLGKHKIAIKEFWQYLRARIFWISAVATILWIVSIPWLKDYFRSDSYIPFLLFTPVWIIGAVSAVDSGFLSGNMKFVELAILAVVFSGSKFIYTYLFVSLGFGQYVYATVSLAMTTTFIIGWYFSLLIKQPKISINKKSLYRFPYKFFVSSVIIKLSEIIFYTSDIILVKHYLSPIEAGQYALISLVGKMIFFIGGLFSQFILPFVSHDEGANVDSSKVFYKLFFASTVVSLATFIGVGLLGYLTTPILFGNKIQPVVYLLPIFGFAMFCFQAGDNIISYHQAKNKMFLSIAGLVLGGVQIILMALFHSNLKEIVLVMSFIGITNFAVMLFFHFTVDKLLASWREFPWLVRRLTGDIKEFISDINKKQQEQVQKGKLRILVYNWRDLRHVWAGGAEVYIHELAKR</sequence>
<dbReference type="PANTHER" id="PTHR43630:SF1">
    <property type="entry name" value="POLY-BETA-1,6-N-ACETYL-D-GLUCOSAMINE SYNTHASE"/>
    <property type="match status" value="1"/>
</dbReference>
<keyword evidence="4" id="KW-0472">Membrane</keyword>
<dbReference type="STRING" id="1798377.A2872_04735"/>